<feature type="region of interest" description="Disordered" evidence="1">
    <location>
        <begin position="171"/>
        <end position="190"/>
    </location>
</feature>
<feature type="compositionally biased region" description="Basic and acidic residues" evidence="1">
    <location>
        <begin position="172"/>
        <end position="190"/>
    </location>
</feature>
<dbReference type="Proteomes" id="UP000186817">
    <property type="component" value="Unassembled WGS sequence"/>
</dbReference>
<dbReference type="AlphaFoldDB" id="A0A1Q9CMZ9"/>
<comment type="caution">
    <text evidence="2">The sequence shown here is derived from an EMBL/GenBank/DDBJ whole genome shotgun (WGS) entry which is preliminary data.</text>
</comment>
<dbReference type="EMBL" id="LSRX01001051">
    <property type="protein sequence ID" value="OLP84311.1"/>
    <property type="molecule type" value="Genomic_DNA"/>
</dbReference>
<accession>A0A1Q9CMZ9</accession>
<keyword evidence="3" id="KW-1185">Reference proteome</keyword>
<evidence type="ECO:0000313" key="2">
    <source>
        <dbReference type="EMBL" id="OLP84311.1"/>
    </source>
</evidence>
<evidence type="ECO:0000313" key="3">
    <source>
        <dbReference type="Proteomes" id="UP000186817"/>
    </source>
</evidence>
<dbReference type="OrthoDB" id="2139606at2759"/>
<sequence>MTTVKLRVTNQQLFLEPMVEELLPDGCMRVEICVGLGCPMVFLGRTARMKTFQFQKDLRVGEHEQFFYSNAYQGVQVNTMSAAYVKRRERMPELMANAFEKLGFERAPGPRRMEDYDELLDKAPPVPFAQLFAVGSLVVLTTADAVGRAFRSVLRSQQGPRAGVHNALQEEQDAHQELKPEGSKPHQHAVEHRVGKTLIVRLSPAATGQEATTDQLLQAFGLLRDFHFRWLLVTRQDVFVRAEGFLGELQQLEPAGRKAFQRLDPHFFVLPRDVFTLVSVFGELSSIAAGISAWMHAFAVERRQLLAAKFRAMLQLMAGRPCSK</sequence>
<protein>
    <submittedName>
        <fullName evidence="2">Uncharacterized protein</fullName>
    </submittedName>
</protein>
<gene>
    <name evidence="2" type="ORF">AK812_SmicGene34817</name>
</gene>
<name>A0A1Q9CMZ9_SYMMI</name>
<organism evidence="2 3">
    <name type="scientific">Symbiodinium microadriaticum</name>
    <name type="common">Dinoflagellate</name>
    <name type="synonym">Zooxanthella microadriatica</name>
    <dbReference type="NCBI Taxonomy" id="2951"/>
    <lineage>
        <taxon>Eukaryota</taxon>
        <taxon>Sar</taxon>
        <taxon>Alveolata</taxon>
        <taxon>Dinophyceae</taxon>
        <taxon>Suessiales</taxon>
        <taxon>Symbiodiniaceae</taxon>
        <taxon>Symbiodinium</taxon>
    </lineage>
</organism>
<evidence type="ECO:0000256" key="1">
    <source>
        <dbReference type="SAM" id="MobiDB-lite"/>
    </source>
</evidence>
<reference evidence="2 3" key="1">
    <citation type="submission" date="2016-02" db="EMBL/GenBank/DDBJ databases">
        <title>Genome analysis of coral dinoflagellate symbionts highlights evolutionary adaptations to a symbiotic lifestyle.</title>
        <authorList>
            <person name="Aranda M."/>
            <person name="Li Y."/>
            <person name="Liew Y.J."/>
            <person name="Baumgarten S."/>
            <person name="Simakov O."/>
            <person name="Wilson M."/>
            <person name="Piel J."/>
            <person name="Ashoor H."/>
            <person name="Bougouffa S."/>
            <person name="Bajic V.B."/>
            <person name="Ryu T."/>
            <person name="Ravasi T."/>
            <person name="Bayer T."/>
            <person name="Micklem G."/>
            <person name="Kim H."/>
            <person name="Bhak J."/>
            <person name="Lajeunesse T.C."/>
            <person name="Voolstra C.R."/>
        </authorList>
    </citation>
    <scope>NUCLEOTIDE SEQUENCE [LARGE SCALE GENOMIC DNA]</scope>
    <source>
        <strain evidence="2 3">CCMP2467</strain>
    </source>
</reference>
<proteinExistence type="predicted"/>